<proteinExistence type="predicted"/>
<accession>A0A8S9LM09</accession>
<evidence type="ECO:0000313" key="3">
    <source>
        <dbReference type="Proteomes" id="UP000712281"/>
    </source>
</evidence>
<keyword evidence="1" id="KW-1133">Transmembrane helix</keyword>
<sequence>MFKMFLILIENIWSLLCSVFISVFALFGLDIEPDETRNHLFFACPYSYTLWLQVIGTLLRPPPSPDWNEIVARIMARSVGSLQSILLRLAFQVSIYYLWKERNERRHGQPAKHVAQLARFIEKTIRQRIMSTKYYEKQKLKGLMQCWFSARQP</sequence>
<evidence type="ECO:0000313" key="2">
    <source>
        <dbReference type="EMBL" id="KAF2607067.1"/>
    </source>
</evidence>
<dbReference type="AlphaFoldDB" id="A0A8S9LM09"/>
<name>A0A8S9LM09_BRACR</name>
<feature type="transmembrane region" description="Helical" evidence="1">
    <location>
        <begin position="12"/>
        <end position="29"/>
    </location>
</feature>
<keyword evidence="1" id="KW-0812">Transmembrane</keyword>
<evidence type="ECO:0008006" key="4">
    <source>
        <dbReference type="Google" id="ProtNLM"/>
    </source>
</evidence>
<evidence type="ECO:0000256" key="1">
    <source>
        <dbReference type="SAM" id="Phobius"/>
    </source>
</evidence>
<dbReference type="Proteomes" id="UP000712281">
    <property type="component" value="Unassembled WGS sequence"/>
</dbReference>
<organism evidence="2 3">
    <name type="scientific">Brassica cretica</name>
    <name type="common">Mustard</name>
    <dbReference type="NCBI Taxonomy" id="69181"/>
    <lineage>
        <taxon>Eukaryota</taxon>
        <taxon>Viridiplantae</taxon>
        <taxon>Streptophyta</taxon>
        <taxon>Embryophyta</taxon>
        <taxon>Tracheophyta</taxon>
        <taxon>Spermatophyta</taxon>
        <taxon>Magnoliopsida</taxon>
        <taxon>eudicotyledons</taxon>
        <taxon>Gunneridae</taxon>
        <taxon>Pentapetalae</taxon>
        <taxon>rosids</taxon>
        <taxon>malvids</taxon>
        <taxon>Brassicales</taxon>
        <taxon>Brassicaceae</taxon>
        <taxon>Brassiceae</taxon>
        <taxon>Brassica</taxon>
    </lineage>
</organism>
<dbReference type="EMBL" id="QGKW02000276">
    <property type="protein sequence ID" value="KAF2607067.1"/>
    <property type="molecule type" value="Genomic_DNA"/>
</dbReference>
<protein>
    <recommendedName>
        <fullName evidence="4">Reverse transcriptase zinc-binding domain-containing protein</fullName>
    </recommendedName>
</protein>
<reference evidence="2" key="1">
    <citation type="submission" date="2019-12" db="EMBL/GenBank/DDBJ databases">
        <title>Genome sequencing and annotation of Brassica cretica.</title>
        <authorList>
            <person name="Studholme D.J."/>
            <person name="Sarris P.F."/>
        </authorList>
    </citation>
    <scope>NUCLEOTIDE SEQUENCE</scope>
    <source>
        <strain evidence="2">PFS-001/15</strain>
        <tissue evidence="2">Leaf</tissue>
    </source>
</reference>
<comment type="caution">
    <text evidence="2">The sequence shown here is derived from an EMBL/GenBank/DDBJ whole genome shotgun (WGS) entry which is preliminary data.</text>
</comment>
<gene>
    <name evidence="2" type="ORF">F2Q68_00045166</name>
</gene>
<keyword evidence="1" id="KW-0472">Membrane</keyword>